<evidence type="ECO:0000256" key="3">
    <source>
        <dbReference type="ARBA" id="ARBA00022989"/>
    </source>
</evidence>
<dbReference type="Proteomes" id="UP000254834">
    <property type="component" value="Chromosome"/>
</dbReference>
<dbReference type="AlphaFoldDB" id="A0A345ZB67"/>
<feature type="transmembrane region" description="Helical" evidence="5">
    <location>
        <begin position="317"/>
        <end position="337"/>
    </location>
</feature>
<feature type="transmembrane region" description="Helical" evidence="5">
    <location>
        <begin position="12"/>
        <end position="35"/>
    </location>
</feature>
<feature type="transmembrane region" description="Helical" evidence="5">
    <location>
        <begin position="148"/>
        <end position="169"/>
    </location>
</feature>
<sequence>MSLEKSNKIGVGTATIIGMNAMIGAGIFGITSLLASKVGAAGILTYLFAFFAVWFIAQSIARAAYLWPEQGSFYTYTRQWGGHTMGLIAASAYLLGFLFAMTLLCRIIGEYLHNLIPSVSAEVLGTITLTVLIGLNMMGAVLSQIGQYILIACTLFPLIATTFLCFTKMSPVNLNPFMPYGIISVIEGTRVAIFGLFGFESVTALFNIVEKPEKNVPKALLYALCIVGIIYFFFISSIILAVPLTVFTSNPDATIPQALQFLFPDYTFIVHLINFAIISAMLGTVHSMIWAGSELLLSFCTITRSPRLQKLVKNGTITQKTTVLACGLIIFICFKNIHNKDLFFTLTDIGLIFPYITTMIALLFQQAEWKSGQNIKTILGLTTACIIFGISIHKLIEPMIL</sequence>
<dbReference type="Gene3D" id="1.20.1740.10">
    <property type="entry name" value="Amino acid/polyamine transporter I"/>
    <property type="match status" value="1"/>
</dbReference>
<dbReference type="Pfam" id="PF00324">
    <property type="entry name" value="AA_permease"/>
    <property type="match status" value="1"/>
</dbReference>
<evidence type="ECO:0000256" key="1">
    <source>
        <dbReference type="ARBA" id="ARBA00004141"/>
    </source>
</evidence>
<dbReference type="RefSeq" id="WP_115585549.1">
    <property type="nucleotide sequence ID" value="NZ_CP025544.1"/>
</dbReference>
<evidence type="ECO:0000256" key="2">
    <source>
        <dbReference type="ARBA" id="ARBA00022692"/>
    </source>
</evidence>
<dbReference type="PIRSF" id="PIRSF006060">
    <property type="entry name" value="AA_transporter"/>
    <property type="match status" value="1"/>
</dbReference>
<name>A0A345ZB67_9BACT</name>
<dbReference type="PANTHER" id="PTHR42770:SF7">
    <property type="entry name" value="MEMBRANE PROTEIN"/>
    <property type="match status" value="1"/>
</dbReference>
<accession>A0A345ZB67</accession>
<reference evidence="7 8" key="1">
    <citation type="submission" date="2017-12" db="EMBL/GenBank/DDBJ databases">
        <title>Chromulinavorax destructans is a abundant pathogen of dominant heterotrophic picoflagllates.</title>
        <authorList>
            <person name="Deeg C.M."/>
            <person name="Zimmer M."/>
            <person name="Suttle C.A."/>
        </authorList>
    </citation>
    <scope>NUCLEOTIDE SEQUENCE [LARGE SCALE GENOMIC DNA]</scope>
    <source>
        <strain evidence="7 8">SeV1</strain>
    </source>
</reference>
<feature type="transmembrane region" description="Helical" evidence="5">
    <location>
        <begin position="41"/>
        <end position="65"/>
    </location>
</feature>
<dbReference type="InterPro" id="IPR050367">
    <property type="entry name" value="APC_superfamily"/>
</dbReference>
<feature type="transmembrane region" description="Helical" evidence="5">
    <location>
        <begin position="221"/>
        <end position="248"/>
    </location>
</feature>
<dbReference type="EMBL" id="CP025544">
    <property type="protein sequence ID" value="AXK60534.1"/>
    <property type="molecule type" value="Genomic_DNA"/>
</dbReference>
<evidence type="ECO:0000313" key="8">
    <source>
        <dbReference type="Proteomes" id="UP000254834"/>
    </source>
</evidence>
<gene>
    <name evidence="7" type="ORF">C0J27_02125</name>
</gene>
<dbReference type="GO" id="GO:0016020">
    <property type="term" value="C:membrane"/>
    <property type="evidence" value="ECO:0007669"/>
    <property type="project" value="UniProtKB-SubCell"/>
</dbReference>
<evidence type="ECO:0000256" key="4">
    <source>
        <dbReference type="ARBA" id="ARBA00023136"/>
    </source>
</evidence>
<evidence type="ECO:0000259" key="6">
    <source>
        <dbReference type="Pfam" id="PF00324"/>
    </source>
</evidence>
<keyword evidence="8" id="KW-1185">Reference proteome</keyword>
<proteinExistence type="predicted"/>
<keyword evidence="2 5" id="KW-0812">Transmembrane</keyword>
<evidence type="ECO:0000256" key="5">
    <source>
        <dbReference type="SAM" id="Phobius"/>
    </source>
</evidence>
<feature type="transmembrane region" description="Helical" evidence="5">
    <location>
        <begin position="268"/>
        <end position="297"/>
    </location>
</feature>
<dbReference type="GO" id="GO:0055085">
    <property type="term" value="P:transmembrane transport"/>
    <property type="evidence" value="ECO:0007669"/>
    <property type="project" value="InterPro"/>
</dbReference>
<feature type="transmembrane region" description="Helical" evidence="5">
    <location>
        <begin position="86"/>
        <end position="109"/>
    </location>
</feature>
<feature type="transmembrane region" description="Helical" evidence="5">
    <location>
        <begin position="115"/>
        <end position="136"/>
    </location>
</feature>
<feature type="transmembrane region" description="Helical" evidence="5">
    <location>
        <begin position="343"/>
        <end position="365"/>
    </location>
</feature>
<protein>
    <recommendedName>
        <fullName evidence="6">Amino acid permease/ SLC12A domain-containing protein</fullName>
    </recommendedName>
</protein>
<keyword evidence="4 5" id="KW-0472">Membrane</keyword>
<feature type="transmembrane region" description="Helical" evidence="5">
    <location>
        <begin position="377"/>
        <end position="396"/>
    </location>
</feature>
<organism evidence="7 8">
    <name type="scientific">Candidatus Chromulinivorax destructor</name>
    <dbReference type="NCBI Taxonomy" id="2066483"/>
    <lineage>
        <taxon>Bacteria</taxon>
        <taxon>Candidatus Babelota</taxon>
        <taxon>Candidatus Babeliae</taxon>
        <taxon>Candidatus Babeliales</taxon>
        <taxon>Candidatus Chromulinivoraceae</taxon>
        <taxon>Candidatus Chromulinivorax</taxon>
    </lineage>
</organism>
<dbReference type="InterPro" id="IPR004841">
    <property type="entry name" value="AA-permease/SLC12A_dom"/>
</dbReference>
<feature type="domain" description="Amino acid permease/ SLC12A" evidence="6">
    <location>
        <begin position="15"/>
        <end position="363"/>
    </location>
</feature>
<dbReference type="OrthoDB" id="9762947at2"/>
<dbReference type="PANTHER" id="PTHR42770">
    <property type="entry name" value="AMINO ACID TRANSPORTER-RELATED"/>
    <property type="match status" value="1"/>
</dbReference>
<keyword evidence="3 5" id="KW-1133">Transmembrane helix</keyword>
<dbReference type="KEGG" id="cdes:C0J27_02125"/>
<evidence type="ECO:0000313" key="7">
    <source>
        <dbReference type="EMBL" id="AXK60534.1"/>
    </source>
</evidence>
<comment type="subcellular location">
    <subcellularLocation>
        <location evidence="1">Membrane</location>
        <topology evidence="1">Multi-pass membrane protein</topology>
    </subcellularLocation>
</comment>